<reference evidence="1 2" key="1">
    <citation type="submission" date="2021-03" db="EMBL/GenBank/DDBJ databases">
        <authorList>
            <person name="King G.J."/>
            <person name="Bancroft I."/>
            <person name="Baten A."/>
            <person name="Bloomfield J."/>
            <person name="Borpatragohain P."/>
            <person name="He Z."/>
            <person name="Irish N."/>
            <person name="Irwin J."/>
            <person name="Liu K."/>
            <person name="Mauleon R.P."/>
            <person name="Moore J."/>
            <person name="Morris R."/>
            <person name="Ostergaard L."/>
            <person name="Wang B."/>
            <person name="Wells R."/>
        </authorList>
    </citation>
    <scope>NUCLEOTIDE SEQUENCE [LARGE SCALE GENOMIC DNA]</scope>
    <source>
        <strain evidence="1">R-o-18</strain>
        <tissue evidence="1">Leaf</tissue>
    </source>
</reference>
<keyword evidence="2" id="KW-1185">Reference proteome</keyword>
<sequence length="194" mass="22370">MSDFLAMADEIGSVNLSLPQFEGGLKMSKPIPPQLATKEMLEEMIAEVYTTQEDMMDDIYRRLDEIYYPIDSRIGWIHKFIENIEERLDQISDTVERQERQRTKGEKAIRSFGEVVRIWYGRCTDCTDPYVPGQSQKCITRPFEVGANLGRDQTNCAKIGCDQSMSGRRYALGINMASRRCFVEANNQWEFPCV</sequence>
<dbReference type="EMBL" id="JADBGQ010000001">
    <property type="protein sequence ID" value="KAG5414815.1"/>
    <property type="molecule type" value="Genomic_DNA"/>
</dbReference>
<proteinExistence type="predicted"/>
<evidence type="ECO:0000313" key="2">
    <source>
        <dbReference type="Proteomes" id="UP000823674"/>
    </source>
</evidence>
<gene>
    <name evidence="1" type="primary">A01p036180.1_BraROA</name>
    <name evidence="1" type="ORF">IGI04_002382</name>
</gene>
<dbReference type="Proteomes" id="UP000823674">
    <property type="component" value="Chromosome A01"/>
</dbReference>
<accession>A0ABQ7NVF5</accession>
<evidence type="ECO:0000313" key="1">
    <source>
        <dbReference type="EMBL" id="KAG5414815.1"/>
    </source>
</evidence>
<organism evidence="1 2">
    <name type="scientific">Brassica rapa subsp. trilocularis</name>
    <dbReference type="NCBI Taxonomy" id="1813537"/>
    <lineage>
        <taxon>Eukaryota</taxon>
        <taxon>Viridiplantae</taxon>
        <taxon>Streptophyta</taxon>
        <taxon>Embryophyta</taxon>
        <taxon>Tracheophyta</taxon>
        <taxon>Spermatophyta</taxon>
        <taxon>Magnoliopsida</taxon>
        <taxon>eudicotyledons</taxon>
        <taxon>Gunneridae</taxon>
        <taxon>Pentapetalae</taxon>
        <taxon>rosids</taxon>
        <taxon>malvids</taxon>
        <taxon>Brassicales</taxon>
        <taxon>Brassicaceae</taxon>
        <taxon>Brassiceae</taxon>
        <taxon>Brassica</taxon>
    </lineage>
</organism>
<protein>
    <recommendedName>
        <fullName evidence="3">Rx N-terminal domain-containing protein</fullName>
    </recommendedName>
</protein>
<evidence type="ECO:0008006" key="3">
    <source>
        <dbReference type="Google" id="ProtNLM"/>
    </source>
</evidence>
<name>A0ABQ7NVF5_BRACM</name>
<comment type="caution">
    <text evidence="1">The sequence shown here is derived from an EMBL/GenBank/DDBJ whole genome shotgun (WGS) entry which is preliminary data.</text>
</comment>